<name>A0ABD2Y8Z0_9GENT</name>
<keyword evidence="2" id="KW-1185">Reference proteome</keyword>
<dbReference type="PANTHER" id="PTHR35046">
    <property type="entry name" value="ZINC KNUCKLE (CCHC-TYPE) FAMILY PROTEIN"/>
    <property type="match status" value="1"/>
</dbReference>
<sequence>MVLLVYKDVYFSTTDLDDSLPSMFKALLQEFSDVFPEDIPSGLPPLRGIEHQIDLVPGAVIPNRPAYRTSPEETKEIQQQVKELVSQGRVRESMSPCAVPTILVPKPDGSWRMCMDSRAVNKITGYPSGRVQGCCYQGLADPQECF</sequence>
<organism evidence="1 2">
    <name type="scientific">Cinchona calisaya</name>
    <dbReference type="NCBI Taxonomy" id="153742"/>
    <lineage>
        <taxon>Eukaryota</taxon>
        <taxon>Viridiplantae</taxon>
        <taxon>Streptophyta</taxon>
        <taxon>Embryophyta</taxon>
        <taxon>Tracheophyta</taxon>
        <taxon>Spermatophyta</taxon>
        <taxon>Magnoliopsida</taxon>
        <taxon>eudicotyledons</taxon>
        <taxon>Gunneridae</taxon>
        <taxon>Pentapetalae</taxon>
        <taxon>asterids</taxon>
        <taxon>lamiids</taxon>
        <taxon>Gentianales</taxon>
        <taxon>Rubiaceae</taxon>
        <taxon>Cinchonoideae</taxon>
        <taxon>Cinchoneae</taxon>
        <taxon>Cinchona</taxon>
    </lineage>
</organism>
<evidence type="ECO:0000313" key="1">
    <source>
        <dbReference type="EMBL" id="KAL3503939.1"/>
    </source>
</evidence>
<evidence type="ECO:0000313" key="2">
    <source>
        <dbReference type="Proteomes" id="UP001630127"/>
    </source>
</evidence>
<dbReference type="SUPFAM" id="SSF56672">
    <property type="entry name" value="DNA/RNA polymerases"/>
    <property type="match status" value="1"/>
</dbReference>
<gene>
    <name evidence="1" type="ORF">ACH5RR_033780</name>
</gene>
<dbReference type="Proteomes" id="UP001630127">
    <property type="component" value="Unassembled WGS sequence"/>
</dbReference>
<protein>
    <recommendedName>
        <fullName evidence="3">Gag-pol polyprotein</fullName>
    </recommendedName>
</protein>
<dbReference type="InterPro" id="IPR043502">
    <property type="entry name" value="DNA/RNA_pol_sf"/>
</dbReference>
<dbReference type="AlphaFoldDB" id="A0ABD2Y8Z0"/>
<accession>A0ABD2Y8Z0</accession>
<proteinExistence type="predicted"/>
<evidence type="ECO:0008006" key="3">
    <source>
        <dbReference type="Google" id="ProtNLM"/>
    </source>
</evidence>
<dbReference type="PANTHER" id="PTHR35046:SF26">
    <property type="entry name" value="RNA-DIRECTED DNA POLYMERASE"/>
    <property type="match status" value="1"/>
</dbReference>
<dbReference type="Gene3D" id="3.10.10.10">
    <property type="entry name" value="HIV Type 1 Reverse Transcriptase, subunit A, domain 1"/>
    <property type="match status" value="1"/>
</dbReference>
<reference evidence="1 2" key="1">
    <citation type="submission" date="2024-11" db="EMBL/GenBank/DDBJ databases">
        <title>A near-complete genome assembly of Cinchona calisaya.</title>
        <authorList>
            <person name="Lian D.C."/>
            <person name="Zhao X.W."/>
            <person name="Wei L."/>
        </authorList>
    </citation>
    <scope>NUCLEOTIDE SEQUENCE [LARGE SCALE GENOMIC DNA]</scope>
    <source>
        <tissue evidence="1">Nenye</tissue>
    </source>
</reference>
<dbReference type="EMBL" id="JBJUIK010000014">
    <property type="protein sequence ID" value="KAL3503939.1"/>
    <property type="molecule type" value="Genomic_DNA"/>
</dbReference>
<comment type="caution">
    <text evidence="1">The sequence shown here is derived from an EMBL/GenBank/DDBJ whole genome shotgun (WGS) entry which is preliminary data.</text>
</comment>